<gene>
    <name evidence="2" type="ORF">OSTQU699_LOCUS9531</name>
</gene>
<accession>A0A8S1JDF5</accession>
<name>A0A8S1JDF5_9CHLO</name>
<comment type="caution">
    <text evidence="2">The sequence shown here is derived from an EMBL/GenBank/DDBJ whole genome shotgun (WGS) entry which is preliminary data.</text>
</comment>
<evidence type="ECO:0000313" key="3">
    <source>
        <dbReference type="Proteomes" id="UP000708148"/>
    </source>
</evidence>
<feature type="signal peptide" evidence="1">
    <location>
        <begin position="1"/>
        <end position="26"/>
    </location>
</feature>
<keyword evidence="3" id="KW-1185">Reference proteome</keyword>
<protein>
    <submittedName>
        <fullName evidence="2">Uncharacterized protein</fullName>
    </submittedName>
</protein>
<evidence type="ECO:0000256" key="1">
    <source>
        <dbReference type="SAM" id="SignalP"/>
    </source>
</evidence>
<organism evidence="2 3">
    <name type="scientific">Ostreobium quekettii</name>
    <dbReference type="NCBI Taxonomy" id="121088"/>
    <lineage>
        <taxon>Eukaryota</taxon>
        <taxon>Viridiplantae</taxon>
        <taxon>Chlorophyta</taxon>
        <taxon>core chlorophytes</taxon>
        <taxon>Ulvophyceae</taxon>
        <taxon>TCBD clade</taxon>
        <taxon>Bryopsidales</taxon>
        <taxon>Ostreobineae</taxon>
        <taxon>Ostreobiaceae</taxon>
        <taxon>Ostreobium</taxon>
    </lineage>
</organism>
<keyword evidence="1" id="KW-0732">Signal</keyword>
<sequence length="152" mass="16211">MAPMRSPILGFLLVLIFTQCIACAHGQLREHLEGMEGAWIVYDYYPGSDPSGPPDNAMNVTFANPLDNVYTGSFSKDGGPELGVLTGFYSGDTGEWCGSYFCSTCSPSSMAISGALKLKPSAGGMEGIWFTYGTEGIGHSKLFRPQGDHPVV</sequence>
<proteinExistence type="predicted"/>
<dbReference type="AlphaFoldDB" id="A0A8S1JDF5"/>
<feature type="chain" id="PRO_5035868960" evidence="1">
    <location>
        <begin position="27"/>
        <end position="152"/>
    </location>
</feature>
<dbReference type="EMBL" id="CAJHUC010002675">
    <property type="protein sequence ID" value="CAD7704174.1"/>
    <property type="molecule type" value="Genomic_DNA"/>
</dbReference>
<reference evidence="2" key="1">
    <citation type="submission" date="2020-12" db="EMBL/GenBank/DDBJ databases">
        <authorList>
            <person name="Iha C."/>
        </authorList>
    </citation>
    <scope>NUCLEOTIDE SEQUENCE</scope>
</reference>
<evidence type="ECO:0000313" key="2">
    <source>
        <dbReference type="EMBL" id="CAD7704174.1"/>
    </source>
</evidence>
<dbReference type="Proteomes" id="UP000708148">
    <property type="component" value="Unassembled WGS sequence"/>
</dbReference>